<feature type="compositionally biased region" description="Polar residues" evidence="6">
    <location>
        <begin position="10"/>
        <end position="20"/>
    </location>
</feature>
<dbReference type="PANTHER" id="PTHR23292">
    <property type="entry name" value="LIPOPOLYSACCHARIDE-INDUCED TUMOR NECROSIS FACTOR-ALPHA FACTOR"/>
    <property type="match status" value="1"/>
</dbReference>
<evidence type="ECO:0000259" key="7">
    <source>
        <dbReference type="PROSITE" id="PS51837"/>
    </source>
</evidence>
<organism evidence="8 9">
    <name type="scientific">Sporormia fimetaria CBS 119925</name>
    <dbReference type="NCBI Taxonomy" id="1340428"/>
    <lineage>
        <taxon>Eukaryota</taxon>
        <taxon>Fungi</taxon>
        <taxon>Dikarya</taxon>
        <taxon>Ascomycota</taxon>
        <taxon>Pezizomycotina</taxon>
        <taxon>Dothideomycetes</taxon>
        <taxon>Pleosporomycetidae</taxon>
        <taxon>Pleosporales</taxon>
        <taxon>Sporormiaceae</taxon>
        <taxon>Sporormia</taxon>
    </lineage>
</organism>
<dbReference type="InterPro" id="IPR037519">
    <property type="entry name" value="LITAF_fam"/>
</dbReference>
<comment type="subcellular location">
    <subcellularLocation>
        <location evidence="1">Membrane</location>
        <topology evidence="1">Peripheral membrane protein</topology>
    </subcellularLocation>
</comment>
<keyword evidence="3" id="KW-0479">Metal-binding</keyword>
<dbReference type="OrthoDB" id="5599753at2759"/>
<dbReference type="GO" id="GO:0008270">
    <property type="term" value="F:zinc ion binding"/>
    <property type="evidence" value="ECO:0007669"/>
    <property type="project" value="TreeGrafter"/>
</dbReference>
<dbReference type="EMBL" id="MU006584">
    <property type="protein sequence ID" value="KAF2745093.1"/>
    <property type="molecule type" value="Genomic_DNA"/>
</dbReference>
<keyword evidence="5" id="KW-0472">Membrane</keyword>
<evidence type="ECO:0000313" key="8">
    <source>
        <dbReference type="EMBL" id="KAF2745093.1"/>
    </source>
</evidence>
<evidence type="ECO:0000256" key="1">
    <source>
        <dbReference type="ARBA" id="ARBA00004170"/>
    </source>
</evidence>
<name>A0A6A6V4V4_9PLEO</name>
<reference evidence="8" key="1">
    <citation type="journal article" date="2020" name="Stud. Mycol.">
        <title>101 Dothideomycetes genomes: a test case for predicting lifestyles and emergence of pathogens.</title>
        <authorList>
            <person name="Haridas S."/>
            <person name="Albert R."/>
            <person name="Binder M."/>
            <person name="Bloem J."/>
            <person name="Labutti K."/>
            <person name="Salamov A."/>
            <person name="Andreopoulos B."/>
            <person name="Baker S."/>
            <person name="Barry K."/>
            <person name="Bills G."/>
            <person name="Bluhm B."/>
            <person name="Cannon C."/>
            <person name="Castanera R."/>
            <person name="Culley D."/>
            <person name="Daum C."/>
            <person name="Ezra D."/>
            <person name="Gonzalez J."/>
            <person name="Henrissat B."/>
            <person name="Kuo A."/>
            <person name="Liang C."/>
            <person name="Lipzen A."/>
            <person name="Lutzoni F."/>
            <person name="Magnuson J."/>
            <person name="Mondo S."/>
            <person name="Nolan M."/>
            <person name="Ohm R."/>
            <person name="Pangilinan J."/>
            <person name="Park H.-J."/>
            <person name="Ramirez L."/>
            <person name="Alfaro M."/>
            <person name="Sun H."/>
            <person name="Tritt A."/>
            <person name="Yoshinaga Y."/>
            <person name="Zwiers L.-H."/>
            <person name="Turgeon B."/>
            <person name="Goodwin S."/>
            <person name="Spatafora J."/>
            <person name="Crous P."/>
            <person name="Grigoriev I."/>
        </authorList>
    </citation>
    <scope>NUCLEOTIDE SEQUENCE</scope>
    <source>
        <strain evidence="8">CBS 119925</strain>
    </source>
</reference>
<feature type="domain" description="LITAF" evidence="7">
    <location>
        <begin position="114"/>
        <end position="195"/>
    </location>
</feature>
<feature type="compositionally biased region" description="Low complexity" evidence="6">
    <location>
        <begin position="33"/>
        <end position="55"/>
    </location>
</feature>
<dbReference type="PROSITE" id="PS51837">
    <property type="entry name" value="LITAF"/>
    <property type="match status" value="1"/>
</dbReference>
<evidence type="ECO:0000256" key="4">
    <source>
        <dbReference type="ARBA" id="ARBA00022833"/>
    </source>
</evidence>
<gene>
    <name evidence="8" type="ORF">M011DRAFT_460296</name>
</gene>
<dbReference type="Pfam" id="PF10601">
    <property type="entry name" value="zf-LITAF-like"/>
    <property type="match status" value="1"/>
</dbReference>
<evidence type="ECO:0000256" key="5">
    <source>
        <dbReference type="ARBA" id="ARBA00023136"/>
    </source>
</evidence>
<dbReference type="InterPro" id="IPR006629">
    <property type="entry name" value="LITAF"/>
</dbReference>
<keyword evidence="9" id="KW-1185">Reference proteome</keyword>
<protein>
    <recommendedName>
        <fullName evidence="7">LITAF domain-containing protein</fullName>
    </recommendedName>
</protein>
<evidence type="ECO:0000256" key="6">
    <source>
        <dbReference type="SAM" id="MobiDB-lite"/>
    </source>
</evidence>
<sequence length="205" mass="22451">MEKQGVPLNQYPQSPQSPDLGQQPPVYGQDPNQQAAYQQQQQQQPGQMYQQPGYGTSPPPQQHPYMTPQPTGQTAMPQQQQPHPQQAQGYQQQPQGYQQQPSQPGMPPQQQSGTQYQHATPIANLGRGPAPADCPACGQRAMTTVAYEVGNSTHAWALGICCLTCLGCIPYLMNSLKDVQHKCGRCGVLLATWHRSGTTEVHIHS</sequence>
<dbReference type="Proteomes" id="UP000799440">
    <property type="component" value="Unassembled WGS sequence"/>
</dbReference>
<evidence type="ECO:0000313" key="9">
    <source>
        <dbReference type="Proteomes" id="UP000799440"/>
    </source>
</evidence>
<evidence type="ECO:0000256" key="3">
    <source>
        <dbReference type="ARBA" id="ARBA00022723"/>
    </source>
</evidence>
<evidence type="ECO:0000256" key="2">
    <source>
        <dbReference type="ARBA" id="ARBA00005975"/>
    </source>
</evidence>
<feature type="region of interest" description="Disordered" evidence="6">
    <location>
        <begin position="1"/>
        <end position="116"/>
    </location>
</feature>
<dbReference type="AlphaFoldDB" id="A0A6A6V4V4"/>
<comment type="similarity">
    <text evidence="2">Belongs to the CDIP1/LITAF family.</text>
</comment>
<dbReference type="GO" id="GO:0016020">
    <property type="term" value="C:membrane"/>
    <property type="evidence" value="ECO:0007669"/>
    <property type="project" value="UniProtKB-SubCell"/>
</dbReference>
<proteinExistence type="inferred from homology"/>
<feature type="compositionally biased region" description="Low complexity" evidence="6">
    <location>
        <begin position="68"/>
        <end position="115"/>
    </location>
</feature>
<dbReference type="SMART" id="SM00714">
    <property type="entry name" value="LITAF"/>
    <property type="match status" value="1"/>
</dbReference>
<accession>A0A6A6V4V4</accession>
<keyword evidence="4" id="KW-0862">Zinc</keyword>
<dbReference type="PANTHER" id="PTHR23292:SF6">
    <property type="entry name" value="FI16602P1-RELATED"/>
    <property type="match status" value="1"/>
</dbReference>